<gene>
    <name evidence="1" type="ORF">E2562_026834</name>
</gene>
<dbReference type="AlphaFoldDB" id="A0A6G1CJ51"/>
<evidence type="ECO:0000313" key="2">
    <source>
        <dbReference type="Proteomes" id="UP000479710"/>
    </source>
</evidence>
<dbReference type="EMBL" id="SPHZ02000009">
    <property type="protein sequence ID" value="KAF0900101.1"/>
    <property type="molecule type" value="Genomic_DNA"/>
</dbReference>
<reference evidence="1 2" key="1">
    <citation type="submission" date="2019-11" db="EMBL/GenBank/DDBJ databases">
        <title>Whole genome sequence of Oryza granulata.</title>
        <authorList>
            <person name="Li W."/>
        </authorList>
    </citation>
    <scope>NUCLEOTIDE SEQUENCE [LARGE SCALE GENOMIC DNA]</scope>
    <source>
        <strain evidence="2">cv. Menghai</strain>
        <tissue evidence="1">Leaf</tissue>
    </source>
</reference>
<sequence>MTRRWLHGDGEIDYGHGSRKTIETAAPQGLRDGDSTRTVAVVTTLWRRNWSKIWTGIDVALHSHTKRCA</sequence>
<organism evidence="1 2">
    <name type="scientific">Oryza meyeriana var. granulata</name>
    <dbReference type="NCBI Taxonomy" id="110450"/>
    <lineage>
        <taxon>Eukaryota</taxon>
        <taxon>Viridiplantae</taxon>
        <taxon>Streptophyta</taxon>
        <taxon>Embryophyta</taxon>
        <taxon>Tracheophyta</taxon>
        <taxon>Spermatophyta</taxon>
        <taxon>Magnoliopsida</taxon>
        <taxon>Liliopsida</taxon>
        <taxon>Poales</taxon>
        <taxon>Poaceae</taxon>
        <taxon>BOP clade</taxon>
        <taxon>Oryzoideae</taxon>
        <taxon>Oryzeae</taxon>
        <taxon>Oryzinae</taxon>
        <taxon>Oryza</taxon>
        <taxon>Oryza meyeriana</taxon>
    </lineage>
</organism>
<dbReference type="Proteomes" id="UP000479710">
    <property type="component" value="Unassembled WGS sequence"/>
</dbReference>
<name>A0A6G1CJ51_9ORYZ</name>
<proteinExistence type="predicted"/>
<accession>A0A6G1CJ51</accession>
<keyword evidence="2" id="KW-1185">Reference proteome</keyword>
<evidence type="ECO:0000313" key="1">
    <source>
        <dbReference type="EMBL" id="KAF0900101.1"/>
    </source>
</evidence>
<protein>
    <submittedName>
        <fullName evidence="1">Uncharacterized protein</fullName>
    </submittedName>
</protein>
<comment type="caution">
    <text evidence="1">The sequence shown here is derived from an EMBL/GenBank/DDBJ whole genome shotgun (WGS) entry which is preliminary data.</text>
</comment>